<evidence type="ECO:0000313" key="2">
    <source>
        <dbReference type="EMBL" id="EAR99397.1"/>
    </source>
</evidence>
<dbReference type="InParanoid" id="I7M263"/>
<feature type="region of interest" description="Disordered" evidence="1">
    <location>
        <begin position="76"/>
        <end position="118"/>
    </location>
</feature>
<dbReference type="Proteomes" id="UP000009168">
    <property type="component" value="Unassembled WGS sequence"/>
</dbReference>
<dbReference type="AlphaFoldDB" id="I7M263"/>
<reference evidence="3" key="1">
    <citation type="journal article" date="2006" name="PLoS Biol.">
        <title>Macronuclear genome sequence of the ciliate Tetrahymena thermophila, a model eukaryote.</title>
        <authorList>
            <person name="Eisen J.A."/>
            <person name="Coyne R.S."/>
            <person name="Wu M."/>
            <person name="Wu D."/>
            <person name="Thiagarajan M."/>
            <person name="Wortman J.R."/>
            <person name="Badger J.H."/>
            <person name="Ren Q."/>
            <person name="Amedeo P."/>
            <person name="Jones K.M."/>
            <person name="Tallon L.J."/>
            <person name="Delcher A.L."/>
            <person name="Salzberg S.L."/>
            <person name="Silva J.C."/>
            <person name="Haas B.J."/>
            <person name="Majoros W.H."/>
            <person name="Farzad M."/>
            <person name="Carlton J.M."/>
            <person name="Smith R.K. Jr."/>
            <person name="Garg J."/>
            <person name="Pearlman R.E."/>
            <person name="Karrer K.M."/>
            <person name="Sun L."/>
            <person name="Manning G."/>
            <person name="Elde N.C."/>
            <person name="Turkewitz A.P."/>
            <person name="Asai D.J."/>
            <person name="Wilkes D.E."/>
            <person name="Wang Y."/>
            <person name="Cai H."/>
            <person name="Collins K."/>
            <person name="Stewart B.A."/>
            <person name="Lee S.R."/>
            <person name="Wilamowska K."/>
            <person name="Weinberg Z."/>
            <person name="Ruzzo W.L."/>
            <person name="Wloga D."/>
            <person name="Gaertig J."/>
            <person name="Frankel J."/>
            <person name="Tsao C.-C."/>
            <person name="Gorovsky M.A."/>
            <person name="Keeling P.J."/>
            <person name="Waller R.F."/>
            <person name="Patron N.J."/>
            <person name="Cherry J.M."/>
            <person name="Stover N.A."/>
            <person name="Krieger C.J."/>
            <person name="del Toro C."/>
            <person name="Ryder H.F."/>
            <person name="Williamson S.C."/>
            <person name="Barbeau R.A."/>
            <person name="Hamilton E.P."/>
            <person name="Orias E."/>
        </authorList>
    </citation>
    <scope>NUCLEOTIDE SEQUENCE [LARGE SCALE GENOMIC DNA]</scope>
    <source>
        <strain evidence="3">SB210</strain>
    </source>
</reference>
<dbReference type="KEGG" id="tet:TTHERM_00133630"/>
<dbReference type="eggNOG" id="ENOG502SX8X">
    <property type="taxonomic scope" value="Eukaryota"/>
</dbReference>
<dbReference type="RefSeq" id="XP_001019642.1">
    <property type="nucleotide sequence ID" value="XM_001019642.1"/>
</dbReference>
<name>I7M263_TETTS</name>
<gene>
    <name evidence="2" type="ORF">TTHERM_00133630</name>
</gene>
<dbReference type="GeneID" id="7829253"/>
<protein>
    <submittedName>
        <fullName evidence="2">Uncharacterized protein</fullName>
    </submittedName>
</protein>
<accession>I7M263</accession>
<evidence type="ECO:0000313" key="3">
    <source>
        <dbReference type="Proteomes" id="UP000009168"/>
    </source>
</evidence>
<proteinExistence type="predicted"/>
<keyword evidence="3" id="KW-1185">Reference proteome</keyword>
<dbReference type="EMBL" id="GG662639">
    <property type="protein sequence ID" value="EAR99397.1"/>
    <property type="molecule type" value="Genomic_DNA"/>
</dbReference>
<sequence length="988" mass="115904">MMNFDENKYQNLKQILQGNEVNHFHTDQYKLHPDKQKSKVRLIINDSKERCDSEEIIGNNYDSGLMNEKTRISEHKSLKQLSSTKSKLNQNSSSHIFDLGDDTTSTLEQQRNKKSLSQNKYQQFIKNVNHISKKINFSHTDTQVTPVGSATGLFKAKLSNELRQISQQSSRKLSDKLKGNYSVRGLNQTGTLFNKQFHHQQNLTQVSNNTNSSQSPMKKVFKDKLTINTESSVQIKSLKNIPSPKTLREGVHKLVSPQFKSPQAEKRASLIISVNGAQRMSKVLATENNITIKDKNISSNQNNIKRESQPNKMLLDPSQSQQFFHSRQKSQKTFATVNTFNNLNFNSYQQLPELNREEMIENFKTTLNLIDTNEMKKYDFNGATNNYEKQKEQKKSDKPCIFKPNIPSNEQVLKVGKTNYLYLGVNDFTYFCIRVKGQQSPLRVKISQDRILNYKIMVSKEFPTPNQFNCDYNLQGNTFSFESDNNSGYFTHQDYFYFSIYSNDEAIIKLTVTFGTVYESFKTMREYRDINQANQNTSEVQTNKQEIKLSCYALSNDQLKQEVKYILEKRRRKLGMTGPEQNILKKNIESLKEENMLEMTQKKKNFLETKKQKIVQAQAIKNYLFENHIHHLAQLQEEKERVKQEKILKQFIEIKQFKKKTFDFIWLTTIYMVLATKKLAVKLQKHKERQRLMRDMAFSLLRPFFRYKTKARKIGGQNIFVRAVLDSKYVVDSYVQVKKKKVKAEAQKALIYVLRQNAQRHESIQRILTYISSSKKIIKKFIIYHQRIINFKKLLYRFWEKYYLEAIGDVIEVKIDQATLKNSSLTKRVIQNVYQSFNHIDYKRLALQKYFDQIMINYKQKIKEQIKTHSTSIYLTQQQSSQSIQEKKEIEINSSASIQLNIKDKGAQQTKSSFNINIKENQELNEEQKVDDKKQQQNGVLNNNIQGNKLFVLPTYEKFKDILYEAVQLICAQYPDLQKKITIKYQPI</sequence>
<dbReference type="HOGENOM" id="CLU_302183_0_0_1"/>
<feature type="compositionally biased region" description="Polar residues" evidence="1">
    <location>
        <begin position="102"/>
        <end position="118"/>
    </location>
</feature>
<feature type="compositionally biased region" description="Low complexity" evidence="1">
    <location>
        <begin position="79"/>
        <end position="88"/>
    </location>
</feature>
<dbReference type="OrthoDB" id="293577at2759"/>
<evidence type="ECO:0000256" key="1">
    <source>
        <dbReference type="SAM" id="MobiDB-lite"/>
    </source>
</evidence>
<organism evidence="2 3">
    <name type="scientific">Tetrahymena thermophila (strain SB210)</name>
    <dbReference type="NCBI Taxonomy" id="312017"/>
    <lineage>
        <taxon>Eukaryota</taxon>
        <taxon>Sar</taxon>
        <taxon>Alveolata</taxon>
        <taxon>Ciliophora</taxon>
        <taxon>Intramacronucleata</taxon>
        <taxon>Oligohymenophorea</taxon>
        <taxon>Hymenostomatida</taxon>
        <taxon>Tetrahymenina</taxon>
        <taxon>Tetrahymenidae</taxon>
        <taxon>Tetrahymena</taxon>
    </lineage>
</organism>